<evidence type="ECO:0000256" key="10">
    <source>
        <dbReference type="RuleBase" id="RU363047"/>
    </source>
</evidence>
<dbReference type="EMBL" id="AFYH01264639">
    <property type="status" value="NOT_ANNOTATED_CDS"/>
    <property type="molecule type" value="Genomic_DNA"/>
</dbReference>
<dbReference type="GO" id="GO:0005886">
    <property type="term" value="C:plasma membrane"/>
    <property type="evidence" value="ECO:0007669"/>
    <property type="project" value="UniProtKB-SubCell"/>
</dbReference>
<feature type="transmembrane region" description="Helical" evidence="10">
    <location>
        <begin position="257"/>
        <end position="280"/>
    </location>
</feature>
<reference evidence="12" key="2">
    <citation type="submission" date="2025-08" db="UniProtKB">
        <authorList>
            <consortium name="Ensembl"/>
        </authorList>
    </citation>
    <scope>IDENTIFICATION</scope>
</reference>
<feature type="domain" description="G-protein coupled receptors family 1 profile" evidence="11">
    <location>
        <begin position="60"/>
        <end position="310"/>
    </location>
</feature>
<dbReference type="FunFam" id="1.20.1070.10:FF:000006">
    <property type="entry name" value="Olfactory receptor"/>
    <property type="match status" value="1"/>
</dbReference>
<dbReference type="PANTHER" id="PTHR26450">
    <property type="entry name" value="OLFACTORY RECEPTOR 56B1-RELATED"/>
    <property type="match status" value="1"/>
</dbReference>
<evidence type="ECO:0000256" key="4">
    <source>
        <dbReference type="ARBA" id="ARBA00022692"/>
    </source>
</evidence>
<keyword evidence="9" id="KW-0675">Receptor</keyword>
<feature type="transmembrane region" description="Helical" evidence="10">
    <location>
        <begin position="151"/>
        <end position="173"/>
    </location>
</feature>
<evidence type="ECO:0000256" key="6">
    <source>
        <dbReference type="ARBA" id="ARBA00022989"/>
    </source>
</evidence>
<dbReference type="Gene3D" id="1.20.1070.10">
    <property type="entry name" value="Rhodopsin 7-helix transmembrane proteins"/>
    <property type="match status" value="1"/>
</dbReference>
<dbReference type="PRINTS" id="PR00245">
    <property type="entry name" value="OLFACTORYR"/>
</dbReference>
<dbReference type="Ensembl" id="ENSLACT00000000263.1">
    <property type="protein sequence ID" value="ENSLACP00000000261.1"/>
    <property type="gene ID" value="ENSLACG00000000235.1"/>
</dbReference>
<feature type="transmembrane region" description="Helical" evidence="10">
    <location>
        <begin position="79"/>
        <end position="105"/>
    </location>
</feature>
<reference evidence="12" key="3">
    <citation type="submission" date="2025-09" db="UniProtKB">
        <authorList>
            <consortium name="Ensembl"/>
        </authorList>
    </citation>
    <scope>IDENTIFICATION</scope>
</reference>
<dbReference type="PRINTS" id="PR00237">
    <property type="entry name" value="GPCRRHODOPSN"/>
</dbReference>
<keyword evidence="8 9" id="KW-0807">Transducer</keyword>
<comment type="subcellular location">
    <subcellularLocation>
        <location evidence="10">Cell membrane</location>
        <topology evidence="10">Multi-pass membrane protein</topology>
    </subcellularLocation>
    <subcellularLocation>
        <location evidence="2">Membrane</location>
        <topology evidence="2">Multi-pass membrane protein</topology>
    </subcellularLocation>
</comment>
<dbReference type="OMA" id="QMFFAHN"/>
<evidence type="ECO:0000259" key="11">
    <source>
        <dbReference type="PROSITE" id="PS50262"/>
    </source>
</evidence>
<dbReference type="InterPro" id="IPR000276">
    <property type="entry name" value="GPCR_Rhodpsn"/>
</dbReference>
<dbReference type="HOGENOM" id="CLU_012526_0_0_1"/>
<keyword evidence="13" id="KW-1185">Reference proteome</keyword>
<feature type="transmembrane region" description="Helical" evidence="10">
    <location>
        <begin position="219"/>
        <end position="245"/>
    </location>
</feature>
<evidence type="ECO:0000256" key="8">
    <source>
        <dbReference type="ARBA" id="ARBA00023224"/>
    </source>
</evidence>
<dbReference type="AlphaFoldDB" id="H2ZS90"/>
<dbReference type="CDD" id="cd15223">
    <property type="entry name" value="7tmA_OR56-like"/>
    <property type="match status" value="1"/>
</dbReference>
<dbReference type="Proteomes" id="UP000008672">
    <property type="component" value="Unassembled WGS sequence"/>
</dbReference>
<feature type="transmembrane region" description="Helical" evidence="10">
    <location>
        <begin position="42"/>
        <end position="67"/>
    </location>
</feature>
<evidence type="ECO:0000256" key="7">
    <source>
        <dbReference type="ARBA" id="ARBA00023136"/>
    </source>
</evidence>
<dbReference type="Pfam" id="PF13853">
    <property type="entry name" value="7tm_4"/>
    <property type="match status" value="1"/>
</dbReference>
<dbReference type="GO" id="GO:0004930">
    <property type="term" value="F:G protein-coupled receptor activity"/>
    <property type="evidence" value="ECO:0007669"/>
    <property type="project" value="UniProtKB-KW"/>
</dbReference>
<gene>
    <name evidence="12" type="primary">LOC135356456</name>
</gene>
<evidence type="ECO:0000313" key="12">
    <source>
        <dbReference type="Ensembl" id="ENSLACP00000000261.1"/>
    </source>
</evidence>
<dbReference type="eggNOG" id="ENOG502SHN8">
    <property type="taxonomic scope" value="Eukaryota"/>
</dbReference>
<evidence type="ECO:0000256" key="1">
    <source>
        <dbReference type="ARBA" id="ARBA00002936"/>
    </source>
</evidence>
<evidence type="ECO:0000313" key="13">
    <source>
        <dbReference type="Proteomes" id="UP000008672"/>
    </source>
</evidence>
<dbReference type="InterPro" id="IPR000725">
    <property type="entry name" value="Olfact_rcpt"/>
</dbReference>
<dbReference type="GeneTree" id="ENSGT01150000286905"/>
<dbReference type="SUPFAM" id="SSF81321">
    <property type="entry name" value="Family A G protein-coupled receptor-like"/>
    <property type="match status" value="1"/>
</dbReference>
<dbReference type="InParanoid" id="H2ZS90"/>
<name>H2ZS90_LATCH</name>
<sequence length="340" mass="38483">VCLFVFVLQKRKLPLDRMSAYNRTAFHPSVFVLAGFPGLEEYYLHFSILFCVLYLLAVTCNLALLCIIKADHNLHEPMYIFLSILATVDLVLSSTTFPKLLAILWFGDSTITFEGCFVQMSFAHFFTAMESTILVVMAFDRYVAICKPLHYTAIFTNSFIVKLGTVSVLRSAVLSLPQYMYSSQLSFCSSNVIPHYYCDHTTTLSIACADITINKIFSILLTMLISGTDITLIFFSYLLILRAVFKLGSARARWKTFSTCVSHFCVILYFYTAVLFSIFTKRFGNIPSEYNILVASSYVLIPPALNPIIYGIRTKEIRQAFLRHMNSRARVSSVIPNPSS</sequence>
<evidence type="ECO:0000256" key="2">
    <source>
        <dbReference type="ARBA" id="ARBA00004141"/>
    </source>
</evidence>
<dbReference type="GO" id="GO:0004984">
    <property type="term" value="F:olfactory receptor activity"/>
    <property type="evidence" value="ECO:0007669"/>
    <property type="project" value="InterPro"/>
</dbReference>
<dbReference type="InterPro" id="IPR017452">
    <property type="entry name" value="GPCR_Rhodpsn_7TM"/>
</dbReference>
<keyword evidence="4 9" id="KW-0812">Transmembrane</keyword>
<organism evidence="12 13">
    <name type="scientific">Latimeria chalumnae</name>
    <name type="common">Coelacanth</name>
    <dbReference type="NCBI Taxonomy" id="7897"/>
    <lineage>
        <taxon>Eukaryota</taxon>
        <taxon>Metazoa</taxon>
        <taxon>Chordata</taxon>
        <taxon>Craniata</taxon>
        <taxon>Vertebrata</taxon>
        <taxon>Euteleostomi</taxon>
        <taxon>Coelacanthiformes</taxon>
        <taxon>Coelacanthidae</taxon>
        <taxon>Latimeria</taxon>
    </lineage>
</organism>
<dbReference type="PROSITE" id="PS50262">
    <property type="entry name" value="G_PROTEIN_RECEP_F1_2"/>
    <property type="match status" value="1"/>
</dbReference>
<comment type="similarity">
    <text evidence="9">Belongs to the G-protein coupled receptor 1 family.</text>
</comment>
<accession>H2ZS90</accession>
<dbReference type="PANTHER" id="PTHR26450:SF87">
    <property type="entry name" value="OLFACTORY RECEPTOR 51F2"/>
    <property type="match status" value="1"/>
</dbReference>
<comment type="function">
    <text evidence="1">Odorant receptor.</text>
</comment>
<feature type="transmembrane region" description="Helical" evidence="10">
    <location>
        <begin position="292"/>
        <end position="312"/>
    </location>
</feature>
<keyword evidence="3 10" id="KW-0716">Sensory transduction</keyword>
<keyword evidence="9" id="KW-0297">G-protein coupled receptor</keyword>
<evidence type="ECO:0000256" key="9">
    <source>
        <dbReference type="RuleBase" id="RU000688"/>
    </source>
</evidence>
<dbReference type="SMART" id="SM01381">
    <property type="entry name" value="7TM_GPCR_Srsx"/>
    <property type="match status" value="1"/>
</dbReference>
<keyword evidence="5 10" id="KW-0552">Olfaction</keyword>
<keyword evidence="7 10" id="KW-0472">Membrane</keyword>
<dbReference type="PROSITE" id="PS00237">
    <property type="entry name" value="G_PROTEIN_RECEP_F1_1"/>
    <property type="match status" value="1"/>
</dbReference>
<keyword evidence="10" id="KW-1003">Cell membrane</keyword>
<proteinExistence type="inferred from homology"/>
<feature type="transmembrane region" description="Helical" evidence="10">
    <location>
        <begin position="117"/>
        <end position="139"/>
    </location>
</feature>
<evidence type="ECO:0000256" key="3">
    <source>
        <dbReference type="ARBA" id="ARBA00022606"/>
    </source>
</evidence>
<reference evidence="13" key="1">
    <citation type="submission" date="2011-08" db="EMBL/GenBank/DDBJ databases">
        <title>The draft genome of Latimeria chalumnae.</title>
        <authorList>
            <person name="Di Palma F."/>
            <person name="Alfoldi J."/>
            <person name="Johnson J."/>
            <person name="Berlin A."/>
            <person name="Gnerre S."/>
            <person name="Jaffe D."/>
            <person name="MacCallum I."/>
            <person name="Young S."/>
            <person name="Walker B.J."/>
            <person name="Lander E."/>
            <person name="Lindblad-Toh K."/>
        </authorList>
    </citation>
    <scope>NUCLEOTIDE SEQUENCE [LARGE SCALE GENOMIC DNA]</scope>
    <source>
        <strain evidence="13">Wild caught</strain>
    </source>
</reference>
<dbReference type="FunCoup" id="H2ZS90">
    <property type="interactions" value="504"/>
</dbReference>
<protein>
    <recommendedName>
        <fullName evidence="10">Olfactory receptor</fullName>
    </recommendedName>
</protein>
<evidence type="ECO:0000256" key="5">
    <source>
        <dbReference type="ARBA" id="ARBA00022725"/>
    </source>
</evidence>
<keyword evidence="6 10" id="KW-1133">Transmembrane helix</keyword>
<dbReference type="InterPro" id="IPR050402">
    <property type="entry name" value="OR51/52/56-like"/>
</dbReference>